<dbReference type="GO" id="GO:0034715">
    <property type="term" value="C:pICln-Sm protein complex"/>
    <property type="evidence" value="ECO:0007669"/>
    <property type="project" value="TreeGrafter"/>
</dbReference>
<dbReference type="InterPro" id="IPR016487">
    <property type="entry name" value="Lsm6/sSmF"/>
</dbReference>
<organism evidence="3 4">
    <name type="scientific">Methermicoccus shengliensis</name>
    <dbReference type="NCBI Taxonomy" id="660064"/>
    <lineage>
        <taxon>Archaea</taxon>
        <taxon>Methanobacteriati</taxon>
        <taxon>Methanobacteriota</taxon>
        <taxon>Stenosarchaea group</taxon>
        <taxon>Methanomicrobia</taxon>
        <taxon>Methanosarcinales</taxon>
        <taxon>Methermicoccaceae</taxon>
        <taxon>Methermicoccus</taxon>
    </lineage>
</organism>
<dbReference type="Proteomes" id="UP000600363">
    <property type="component" value="Unassembled WGS sequence"/>
</dbReference>
<dbReference type="GO" id="GO:0000398">
    <property type="term" value="P:mRNA splicing, via spliceosome"/>
    <property type="evidence" value="ECO:0007669"/>
    <property type="project" value="InterPro"/>
</dbReference>
<evidence type="ECO:0000256" key="1">
    <source>
        <dbReference type="ARBA" id="ARBA00023274"/>
    </source>
</evidence>
<comment type="caution">
    <text evidence="3">The sequence shown here is derived from an EMBL/GenBank/DDBJ whole genome shotgun (WGS) entry which is preliminary data.</text>
</comment>
<protein>
    <submittedName>
        <fullName evidence="3">LSM domain-containing protein</fullName>
    </submittedName>
</protein>
<dbReference type="InterPro" id="IPR010920">
    <property type="entry name" value="LSM_dom_sf"/>
</dbReference>
<dbReference type="Gene3D" id="2.30.30.100">
    <property type="match status" value="1"/>
</dbReference>
<dbReference type="PANTHER" id="PTHR11021:SF0">
    <property type="entry name" value="SMALL NUCLEAR RIBONUCLEOPROTEIN F"/>
    <property type="match status" value="1"/>
</dbReference>
<dbReference type="PANTHER" id="PTHR11021">
    <property type="entry name" value="SMALL NUCLEAR RIBONUCLEOPROTEIN F SNRNP-F"/>
    <property type="match status" value="1"/>
</dbReference>
<evidence type="ECO:0000259" key="2">
    <source>
        <dbReference type="PROSITE" id="PS52002"/>
    </source>
</evidence>
<proteinExistence type="predicted"/>
<dbReference type="SMART" id="SM00651">
    <property type="entry name" value="Sm"/>
    <property type="match status" value="1"/>
</dbReference>
<dbReference type="EMBL" id="DUIH01000013">
    <property type="protein sequence ID" value="HIH69840.1"/>
    <property type="molecule type" value="Genomic_DNA"/>
</dbReference>
<dbReference type="Pfam" id="PF01423">
    <property type="entry name" value="LSM"/>
    <property type="match status" value="1"/>
</dbReference>
<name>A0A832RW63_9EURY</name>
<keyword evidence="1" id="KW-0687">Ribonucleoprotein</keyword>
<dbReference type="AlphaFoldDB" id="A0A832RW63"/>
<dbReference type="GO" id="GO:1990904">
    <property type="term" value="C:ribonucleoprotein complex"/>
    <property type="evidence" value="ECO:0007669"/>
    <property type="project" value="UniProtKB-KW"/>
</dbReference>
<dbReference type="GO" id="GO:0003723">
    <property type="term" value="F:RNA binding"/>
    <property type="evidence" value="ECO:0007669"/>
    <property type="project" value="InterPro"/>
</dbReference>
<dbReference type="InterPro" id="IPR047575">
    <property type="entry name" value="Sm"/>
</dbReference>
<dbReference type="PIRSF" id="PIRSF006609">
    <property type="entry name" value="snRNP_SmF"/>
    <property type="match status" value="1"/>
</dbReference>
<sequence>MFPNKMVQSLVGMRVQIEMKGDRALLEGTLRSVDEYLNMHLVDVVELVDGQRKRSLGSVVLRGNNVVFINPLSER</sequence>
<reference evidence="3" key="1">
    <citation type="journal article" date="2020" name="bioRxiv">
        <title>A rank-normalized archaeal taxonomy based on genome phylogeny resolves widespread incomplete and uneven classifications.</title>
        <authorList>
            <person name="Rinke C."/>
            <person name="Chuvochina M."/>
            <person name="Mussig A.J."/>
            <person name="Chaumeil P.-A."/>
            <person name="Waite D.W."/>
            <person name="Whitman W.B."/>
            <person name="Parks D.H."/>
            <person name="Hugenholtz P."/>
        </authorList>
    </citation>
    <scope>NUCLEOTIDE SEQUENCE</scope>
    <source>
        <strain evidence="3">UBA12518</strain>
    </source>
</reference>
<dbReference type="InterPro" id="IPR001163">
    <property type="entry name" value="Sm_dom_euk/arc"/>
</dbReference>
<feature type="domain" description="Sm" evidence="2">
    <location>
        <begin position="2"/>
        <end position="75"/>
    </location>
</feature>
<dbReference type="RefSeq" id="WP_042685194.1">
    <property type="nucleotide sequence ID" value="NZ_DUIH01000013.1"/>
</dbReference>
<evidence type="ECO:0000313" key="4">
    <source>
        <dbReference type="Proteomes" id="UP000600363"/>
    </source>
</evidence>
<gene>
    <name evidence="3" type="ORF">HA299_04375</name>
</gene>
<dbReference type="SUPFAM" id="SSF50182">
    <property type="entry name" value="Sm-like ribonucleoproteins"/>
    <property type="match status" value="1"/>
</dbReference>
<dbReference type="PROSITE" id="PS52002">
    <property type="entry name" value="SM"/>
    <property type="match status" value="1"/>
</dbReference>
<accession>A0A832RW63</accession>
<evidence type="ECO:0000313" key="3">
    <source>
        <dbReference type="EMBL" id="HIH69840.1"/>
    </source>
</evidence>